<dbReference type="InterPro" id="IPR035986">
    <property type="entry name" value="PKD_dom_sf"/>
</dbReference>
<dbReference type="Proteomes" id="UP000033033">
    <property type="component" value="Chromosome"/>
</dbReference>
<accession>A0A0E3QRV4</accession>
<dbReference type="HOGENOM" id="CLU_1280786_0_0_2"/>
<dbReference type="Pfam" id="PF18911">
    <property type="entry name" value="PKD_4"/>
    <property type="match status" value="1"/>
</dbReference>
<dbReference type="SMART" id="SM00089">
    <property type="entry name" value="PKD"/>
    <property type="match status" value="1"/>
</dbReference>
<dbReference type="STRING" id="1434108.MSBRM_0561"/>
<reference evidence="2 3" key="1">
    <citation type="submission" date="2014-07" db="EMBL/GenBank/DDBJ databases">
        <title>Methanogenic archaea and the global carbon cycle.</title>
        <authorList>
            <person name="Henriksen J.R."/>
            <person name="Luke J."/>
            <person name="Reinhart S."/>
            <person name="Benedict M.N."/>
            <person name="Youngblut N.D."/>
            <person name="Metcalf M.E."/>
            <person name="Whitaker R.J."/>
            <person name="Metcalf W.W."/>
        </authorList>
    </citation>
    <scope>NUCLEOTIDE SEQUENCE [LARGE SCALE GENOMIC DNA]</scope>
    <source>
        <strain evidence="2 3">MS</strain>
    </source>
</reference>
<dbReference type="EMBL" id="CP009528">
    <property type="protein sequence ID" value="AKB53559.1"/>
    <property type="molecule type" value="Genomic_DNA"/>
</dbReference>
<name>A0A0E3QRV4_METBA</name>
<dbReference type="CDD" id="cd00146">
    <property type="entry name" value="PKD"/>
    <property type="match status" value="1"/>
</dbReference>
<dbReference type="InterPro" id="IPR022409">
    <property type="entry name" value="PKD/Chitinase_dom"/>
</dbReference>
<protein>
    <submittedName>
        <fullName evidence="2">Cell surface protein</fullName>
    </submittedName>
</protein>
<proteinExistence type="predicted"/>
<dbReference type="Gene3D" id="2.60.40.10">
    <property type="entry name" value="Immunoglobulins"/>
    <property type="match status" value="1"/>
</dbReference>
<dbReference type="AlphaFoldDB" id="A0A0E3QRV4"/>
<evidence type="ECO:0000313" key="2">
    <source>
        <dbReference type="EMBL" id="AKB53559.1"/>
    </source>
</evidence>
<organism evidence="2 3">
    <name type="scientific">Methanosarcina barkeri MS</name>
    <dbReference type="NCBI Taxonomy" id="1434108"/>
    <lineage>
        <taxon>Archaea</taxon>
        <taxon>Methanobacteriati</taxon>
        <taxon>Methanobacteriota</taxon>
        <taxon>Stenosarchaea group</taxon>
        <taxon>Methanomicrobia</taxon>
        <taxon>Methanosarcinales</taxon>
        <taxon>Methanosarcinaceae</taxon>
        <taxon>Methanosarcina</taxon>
    </lineage>
</organism>
<keyword evidence="3" id="KW-1185">Reference proteome</keyword>
<dbReference type="PANTHER" id="PTHR36842">
    <property type="entry name" value="PROTEIN TOLB HOMOLOG"/>
    <property type="match status" value="1"/>
</dbReference>
<dbReference type="GeneID" id="24843743"/>
<dbReference type="PANTHER" id="PTHR36842:SF1">
    <property type="entry name" value="PROTEIN TOLB"/>
    <property type="match status" value="1"/>
</dbReference>
<sequence>MRYKEQFYSIALAFVFLILSSSTSLAVQTERSIADFSANVTGGAVPFVVKFTGVSTGGIPTSWLWDFGDGTYSKHAMNATHTFTNPGVYNITMKVINEEGSNSITRSDYITVEIPTDTSGKGFDPSGTRWSVAGFEDGLPREYHAVPWEFHSQYYMNAGDIWTGNWSLVPDYPNRVHTFITHANGETDSCDVVFVSPKWFVAIKDDELYRLGKRI</sequence>
<dbReference type="SUPFAM" id="SSF49299">
    <property type="entry name" value="PKD domain"/>
    <property type="match status" value="1"/>
</dbReference>
<dbReference type="InterPro" id="IPR013783">
    <property type="entry name" value="Ig-like_fold"/>
</dbReference>
<dbReference type="FunFam" id="2.60.40.10:FF:000270">
    <property type="entry name" value="Cell surface protein"/>
    <property type="match status" value="1"/>
</dbReference>
<dbReference type="KEGG" id="mby:MSBRM_0561"/>
<evidence type="ECO:0000313" key="3">
    <source>
        <dbReference type="Proteomes" id="UP000033033"/>
    </source>
</evidence>
<dbReference type="PATRIC" id="fig|1434108.4.peg.660"/>
<evidence type="ECO:0000259" key="1">
    <source>
        <dbReference type="PROSITE" id="PS50093"/>
    </source>
</evidence>
<dbReference type="InterPro" id="IPR000601">
    <property type="entry name" value="PKD_dom"/>
</dbReference>
<feature type="domain" description="PKD" evidence="1">
    <location>
        <begin position="32"/>
        <end position="117"/>
    </location>
</feature>
<dbReference type="PROSITE" id="PS50093">
    <property type="entry name" value="PKD"/>
    <property type="match status" value="1"/>
</dbReference>
<dbReference type="RefSeq" id="WP_048119953.1">
    <property type="nucleotide sequence ID" value="NZ_CP009528.1"/>
</dbReference>
<gene>
    <name evidence="2" type="ORF">MSBRM_0561</name>
</gene>